<proteinExistence type="predicted"/>
<reference evidence="2" key="1">
    <citation type="submission" date="2020-05" db="EMBL/GenBank/DDBJ databases">
        <authorList>
            <person name="Chiriac C."/>
            <person name="Salcher M."/>
            <person name="Ghai R."/>
            <person name="Kavagutti S V."/>
        </authorList>
    </citation>
    <scope>NUCLEOTIDE SEQUENCE</scope>
</reference>
<protein>
    <submittedName>
        <fullName evidence="2">Unannotated protein</fullName>
    </submittedName>
</protein>
<sequence>MQASEAVLVGDRGAVAIGDVEKIHRENRSGDRDVDPIAARGENAHRLSARQHVGRSLDRVIGVDRYIGTAGLDDRVHTHEQIDRTSDREPDVGLGPYTQ</sequence>
<feature type="compositionally biased region" description="Basic and acidic residues" evidence="1">
    <location>
        <begin position="73"/>
        <end position="91"/>
    </location>
</feature>
<accession>A0A6J7IY63</accession>
<dbReference type="EMBL" id="CAFBLX010000541">
    <property type="protein sequence ID" value="CAB4935680.1"/>
    <property type="molecule type" value="Genomic_DNA"/>
</dbReference>
<evidence type="ECO:0000256" key="1">
    <source>
        <dbReference type="SAM" id="MobiDB-lite"/>
    </source>
</evidence>
<evidence type="ECO:0000313" key="2">
    <source>
        <dbReference type="EMBL" id="CAB4935680.1"/>
    </source>
</evidence>
<feature type="region of interest" description="Disordered" evidence="1">
    <location>
        <begin position="73"/>
        <end position="99"/>
    </location>
</feature>
<dbReference type="AlphaFoldDB" id="A0A6J7IY63"/>
<dbReference type="AntiFam" id="ANF00178">
    <property type="entry name" value="Shadow ORF (opposite dhbF)"/>
</dbReference>
<gene>
    <name evidence="2" type="ORF">UFOPK3472_04352</name>
</gene>
<name>A0A6J7IY63_9ZZZZ</name>
<organism evidence="2">
    <name type="scientific">freshwater metagenome</name>
    <dbReference type="NCBI Taxonomy" id="449393"/>
    <lineage>
        <taxon>unclassified sequences</taxon>
        <taxon>metagenomes</taxon>
        <taxon>ecological metagenomes</taxon>
    </lineage>
</organism>